<dbReference type="Gene3D" id="1.10.520.20">
    <property type="entry name" value="N-terminal domain of the delta subunit of the F1F0-ATP synthase"/>
    <property type="match status" value="1"/>
</dbReference>
<dbReference type="InterPro" id="IPR005301">
    <property type="entry name" value="MOB_kinase_act_fam"/>
</dbReference>
<dbReference type="GO" id="GO:0046933">
    <property type="term" value="F:proton-transporting ATP synthase activity, rotational mechanism"/>
    <property type="evidence" value="ECO:0007669"/>
    <property type="project" value="InterPro"/>
</dbReference>
<sequence>MSSFITTMSVPTAPAPVYLSTPTQPTSGAPPARSPSLTLSPLGIYQTTRTSHIPSLEPPSYLSPAVRALKQGVFELTPPSNARTRAPFKPRSAAKGTSSYQLRQFAEATLGSGSLRKAVKLPEGEDLNEWLAVNVVDFYNQINLLYGSITEFCSPQSCPEMKATDEFEYLWQDSENFKRPTKMSAPEYIEHLMTWVQSNVDNEQMFPSRIGVPFPKTFPSLLRQIFKRLYRVYAHIYCHHYPVVVHLGLEPHLNTSFKHYVLFIDEHKLASGKDYWGPLGDLVDNGLPQQLVQPRDSGRSRTCNSQPCTTPSNPTVARNSLHHNPSGLLLPLEALLTINSTMMSARVARTGLRAAQQFSAARPAFNGLRTYATPAQDVRPPVALFGVDGTYATALYTASSKSAALDQTAKAIATLGQTLKADPKLITILGAPTLSIADKQEIIKELQKVAGADKADILKNFLQTLAENNRLSSLEGVCDKFATLMSAHRGEVELNITSAQELDAKTISRLEKAVAKSEFSQGKKLKVVTKVNPDLVGGLVVEIGDRTIDLSVSSKIAKMNKALTDAL</sequence>
<keyword evidence="9" id="KW-0479">Metal-binding</keyword>
<evidence type="ECO:0000256" key="5">
    <source>
        <dbReference type="ARBA" id="ARBA00022781"/>
    </source>
</evidence>
<dbReference type="EMBL" id="LJBN01000120">
    <property type="protein sequence ID" value="OOQ88137.1"/>
    <property type="molecule type" value="Genomic_DNA"/>
</dbReference>
<evidence type="ECO:0000256" key="10">
    <source>
        <dbReference type="SAM" id="MobiDB-lite"/>
    </source>
</evidence>
<dbReference type="InterPro" id="IPR000711">
    <property type="entry name" value="ATPase_OSCP/dsu"/>
</dbReference>
<dbReference type="NCBIfam" id="TIGR01145">
    <property type="entry name" value="ATP_synt_delta"/>
    <property type="match status" value="1"/>
</dbReference>
<dbReference type="Pfam" id="PF00213">
    <property type="entry name" value="OSCP"/>
    <property type="match status" value="1"/>
</dbReference>
<keyword evidence="7" id="KW-0472">Membrane</keyword>
<evidence type="ECO:0000256" key="7">
    <source>
        <dbReference type="ARBA" id="ARBA00023136"/>
    </source>
</evidence>
<feature type="binding site" evidence="9">
    <location>
        <position position="158"/>
    </location>
    <ligand>
        <name>Zn(2+)</name>
        <dbReference type="ChEBI" id="CHEBI:29105"/>
    </ligand>
</feature>
<dbReference type="SUPFAM" id="SSF47928">
    <property type="entry name" value="N-terminal domain of the delta subunit of the F1F0-ATP synthase"/>
    <property type="match status" value="1"/>
</dbReference>
<dbReference type="InterPro" id="IPR020781">
    <property type="entry name" value="ATPase_OSCP/d_CS"/>
</dbReference>
<dbReference type="SMART" id="SM01388">
    <property type="entry name" value="Mob1_phocein"/>
    <property type="match status" value="1"/>
</dbReference>
<dbReference type="PROSITE" id="PS00389">
    <property type="entry name" value="ATPASE_DELTA"/>
    <property type="match status" value="1"/>
</dbReference>
<feature type="region of interest" description="Disordered" evidence="10">
    <location>
        <begin position="15"/>
        <end position="39"/>
    </location>
</feature>
<evidence type="ECO:0000313" key="11">
    <source>
        <dbReference type="EMBL" id="OOQ88137.1"/>
    </source>
</evidence>
<dbReference type="PRINTS" id="PR00125">
    <property type="entry name" value="ATPASEDELTA"/>
</dbReference>
<dbReference type="Gene3D" id="1.20.140.30">
    <property type="entry name" value="MOB kinase activator"/>
    <property type="match status" value="1"/>
</dbReference>
<comment type="subcellular location">
    <subcellularLocation>
        <location evidence="1">Membrane</location>
    </subcellularLocation>
</comment>
<dbReference type="HAMAP" id="MF_01416">
    <property type="entry name" value="ATP_synth_delta_bact"/>
    <property type="match status" value="1"/>
</dbReference>
<dbReference type="SUPFAM" id="SSF101152">
    <property type="entry name" value="Mob1/phocein"/>
    <property type="match status" value="1"/>
</dbReference>
<comment type="caution">
    <text evidence="11">The sequence shown here is derived from an EMBL/GenBank/DDBJ whole genome shotgun (WGS) entry which is preliminary data.</text>
</comment>
<keyword evidence="8" id="KW-0066">ATP synthesis</keyword>
<dbReference type="GO" id="GO:0016020">
    <property type="term" value="C:membrane"/>
    <property type="evidence" value="ECO:0007669"/>
    <property type="project" value="UniProtKB-SubCell"/>
</dbReference>
<protein>
    <recommendedName>
        <fullName evidence="3">ATP synthase subunit 5, mitochondrial</fullName>
    </recommendedName>
</protein>
<dbReference type="PANTHER" id="PTHR22599">
    <property type="entry name" value="MPS ONE BINDER KINASE ACTIVATOR-LIKE MOB"/>
    <property type="match status" value="1"/>
</dbReference>
<feature type="region of interest" description="Disordered" evidence="10">
    <location>
        <begin position="293"/>
        <end position="314"/>
    </location>
</feature>
<dbReference type="InterPro" id="IPR036703">
    <property type="entry name" value="MOB_kinase_act_sf"/>
</dbReference>
<feature type="binding site" evidence="9">
    <location>
        <position position="235"/>
    </location>
    <ligand>
        <name>Zn(2+)</name>
        <dbReference type="ChEBI" id="CHEBI:29105"/>
    </ligand>
</feature>
<evidence type="ECO:0000256" key="4">
    <source>
        <dbReference type="ARBA" id="ARBA00022448"/>
    </source>
</evidence>
<feature type="binding site" evidence="9">
    <location>
        <position position="240"/>
    </location>
    <ligand>
        <name>Zn(2+)</name>
        <dbReference type="ChEBI" id="CHEBI:29105"/>
    </ligand>
</feature>
<keyword evidence="9" id="KW-0862">Zinc</keyword>
<dbReference type="Proteomes" id="UP000190744">
    <property type="component" value="Unassembled WGS sequence"/>
</dbReference>
<keyword evidence="5" id="KW-0375">Hydrogen ion transport</keyword>
<evidence type="ECO:0000256" key="6">
    <source>
        <dbReference type="ARBA" id="ARBA00023065"/>
    </source>
</evidence>
<name>A0A1S9RRK9_PENBI</name>
<evidence type="ECO:0000256" key="8">
    <source>
        <dbReference type="ARBA" id="ARBA00023310"/>
    </source>
</evidence>
<feature type="binding site" evidence="9">
    <location>
        <position position="153"/>
    </location>
    <ligand>
        <name>Zn(2+)</name>
        <dbReference type="ChEBI" id="CHEBI:29105"/>
    </ligand>
</feature>
<dbReference type="AlphaFoldDB" id="A0A1S9RRK9"/>
<evidence type="ECO:0000256" key="1">
    <source>
        <dbReference type="ARBA" id="ARBA00004370"/>
    </source>
</evidence>
<feature type="compositionally biased region" description="Polar residues" evidence="10">
    <location>
        <begin position="300"/>
        <end position="314"/>
    </location>
</feature>
<reference evidence="12" key="1">
    <citation type="submission" date="2015-09" db="EMBL/GenBank/DDBJ databases">
        <authorList>
            <person name="Fill T.P."/>
            <person name="Baretta J.F."/>
            <person name="de Almeida L.G."/>
            <person name="Rocha M."/>
            <person name="de Souza D.H."/>
            <person name="Malavazi I."/>
            <person name="Cerdeira L.T."/>
            <person name="Hong H."/>
            <person name="Samborskyy M."/>
            <person name="de Vasconcelos A.T."/>
            <person name="Leadlay P."/>
            <person name="Rodrigues-Filho E."/>
        </authorList>
    </citation>
    <scope>NUCLEOTIDE SEQUENCE [LARGE SCALE GENOMIC DNA]</scope>
    <source>
        <strain evidence="12">LaBioMMi 136</strain>
    </source>
</reference>
<proteinExistence type="inferred from homology"/>
<organism evidence="11 12">
    <name type="scientific">Penicillium brasilianum</name>
    <dbReference type="NCBI Taxonomy" id="104259"/>
    <lineage>
        <taxon>Eukaryota</taxon>
        <taxon>Fungi</taxon>
        <taxon>Dikarya</taxon>
        <taxon>Ascomycota</taxon>
        <taxon>Pezizomycotina</taxon>
        <taxon>Eurotiomycetes</taxon>
        <taxon>Eurotiomycetidae</taxon>
        <taxon>Eurotiales</taxon>
        <taxon>Aspergillaceae</taxon>
        <taxon>Penicillium</taxon>
    </lineage>
</organism>
<dbReference type="Pfam" id="PF03637">
    <property type="entry name" value="Mob1_phocein"/>
    <property type="match status" value="1"/>
</dbReference>
<evidence type="ECO:0000313" key="12">
    <source>
        <dbReference type="Proteomes" id="UP000190744"/>
    </source>
</evidence>
<evidence type="ECO:0000256" key="2">
    <source>
        <dbReference type="ARBA" id="ARBA00007046"/>
    </source>
</evidence>
<comment type="similarity">
    <text evidence="2">Belongs to the ATPase delta chain family.</text>
</comment>
<evidence type="ECO:0000256" key="3">
    <source>
        <dbReference type="ARBA" id="ARBA00014723"/>
    </source>
</evidence>
<keyword evidence="4" id="KW-0813">Transport</keyword>
<gene>
    <name evidence="11" type="ORF">PEBR_14015</name>
</gene>
<evidence type="ECO:0000256" key="9">
    <source>
        <dbReference type="PIRSR" id="PIRSR605301-1"/>
    </source>
</evidence>
<keyword evidence="6" id="KW-0406">Ion transport</keyword>
<accession>A0A1S9RRK9</accession>
<dbReference type="InterPro" id="IPR026015">
    <property type="entry name" value="ATP_synth_OSCP/delta_N_sf"/>
</dbReference>